<dbReference type="CDD" id="cd00093">
    <property type="entry name" value="HTH_XRE"/>
    <property type="match status" value="1"/>
</dbReference>
<dbReference type="InterPro" id="IPR001387">
    <property type="entry name" value="Cro/C1-type_HTH"/>
</dbReference>
<dbReference type="PANTHER" id="PTHR46558">
    <property type="entry name" value="TRACRIPTIONAL REGULATORY PROTEIN-RELATED-RELATED"/>
    <property type="match status" value="1"/>
</dbReference>
<dbReference type="InterPro" id="IPR010982">
    <property type="entry name" value="Lambda_DNA-bd_dom_sf"/>
</dbReference>
<evidence type="ECO:0000313" key="3">
    <source>
        <dbReference type="EMBL" id="APS40982.1"/>
    </source>
</evidence>
<dbReference type="Gene3D" id="1.10.260.40">
    <property type="entry name" value="lambda repressor-like DNA-binding domains"/>
    <property type="match status" value="1"/>
</dbReference>
<dbReference type="AlphaFoldDB" id="A0A1L6R911"/>
<dbReference type="KEGG" id="wjo:FOL01_0123"/>
<gene>
    <name evidence="3" type="ORF">FOL01_0123</name>
</gene>
<dbReference type="SUPFAM" id="SSF47413">
    <property type="entry name" value="lambda repressor-like DNA-binding domains"/>
    <property type="match status" value="1"/>
</dbReference>
<dbReference type="PANTHER" id="PTHR46558:SF4">
    <property type="entry name" value="DNA-BIDING PHAGE PROTEIN"/>
    <property type="match status" value="1"/>
</dbReference>
<dbReference type="OrthoDB" id="9805856at2"/>
<organism evidence="3 4">
    <name type="scientific">Weissella jogaejeotgali</name>
    <dbReference type="NCBI Taxonomy" id="1631871"/>
    <lineage>
        <taxon>Bacteria</taxon>
        <taxon>Bacillati</taxon>
        <taxon>Bacillota</taxon>
        <taxon>Bacilli</taxon>
        <taxon>Lactobacillales</taxon>
        <taxon>Lactobacillaceae</taxon>
        <taxon>Weissella</taxon>
    </lineage>
</organism>
<dbReference type="GO" id="GO:0003677">
    <property type="term" value="F:DNA binding"/>
    <property type="evidence" value="ECO:0007669"/>
    <property type="project" value="UniProtKB-KW"/>
</dbReference>
<dbReference type="EMBL" id="CP014332">
    <property type="protein sequence ID" value="APS40982.1"/>
    <property type="molecule type" value="Genomic_DNA"/>
</dbReference>
<keyword evidence="1" id="KW-0238">DNA-binding</keyword>
<feature type="domain" description="HTH cro/C1-type" evidence="2">
    <location>
        <begin position="7"/>
        <end position="61"/>
    </location>
</feature>
<reference evidence="3 4" key="1">
    <citation type="submission" date="2016-02" db="EMBL/GenBank/DDBJ databases">
        <title>Complete Genome Sequence of Weissella jogaejeotgali FOL01.</title>
        <authorList>
            <person name="Lee J.-H."/>
            <person name="Ku H.-J."/>
        </authorList>
    </citation>
    <scope>NUCLEOTIDE SEQUENCE [LARGE SCALE GENOMIC DNA]</scope>
    <source>
        <strain evidence="3 4">FOL01</strain>
    </source>
</reference>
<dbReference type="SMART" id="SM00530">
    <property type="entry name" value="HTH_XRE"/>
    <property type="match status" value="1"/>
</dbReference>
<protein>
    <recommendedName>
        <fullName evidence="2">HTH cro/C1-type domain-containing protein</fullName>
    </recommendedName>
</protein>
<keyword evidence="4" id="KW-1185">Reference proteome</keyword>
<evidence type="ECO:0000256" key="1">
    <source>
        <dbReference type="ARBA" id="ARBA00023125"/>
    </source>
</evidence>
<dbReference type="STRING" id="1631871.FOL01_0123"/>
<evidence type="ECO:0000259" key="2">
    <source>
        <dbReference type="PROSITE" id="PS50943"/>
    </source>
</evidence>
<proteinExistence type="predicted"/>
<dbReference type="Pfam" id="PF01381">
    <property type="entry name" value="HTH_3"/>
    <property type="match status" value="1"/>
</dbReference>
<dbReference type="PROSITE" id="PS50943">
    <property type="entry name" value="HTH_CROC1"/>
    <property type="match status" value="1"/>
</dbReference>
<name>A0A1L6R911_9LACO</name>
<dbReference type="RefSeq" id="WP_052348421.1">
    <property type="nucleotide sequence ID" value="NZ_CP014332.1"/>
</dbReference>
<accession>A0A1L6R911</accession>
<evidence type="ECO:0000313" key="4">
    <source>
        <dbReference type="Proteomes" id="UP000185473"/>
    </source>
</evidence>
<sequence length="63" mass="7112">MSGKYTLAQLRAGKNWSQANTASALGVSTNSWFKWENGISFPTQPNVDKILRVFNVKYDDVIF</sequence>
<dbReference type="Proteomes" id="UP000185473">
    <property type="component" value="Chromosome"/>
</dbReference>